<dbReference type="Pfam" id="PF10994">
    <property type="entry name" value="DUF2817"/>
    <property type="match status" value="1"/>
</dbReference>
<evidence type="ECO:0000256" key="1">
    <source>
        <dbReference type="SAM" id="MobiDB-lite"/>
    </source>
</evidence>
<name>A0A2D2AZE0_9CAUL</name>
<dbReference type="CDD" id="cd06233">
    <property type="entry name" value="M14-like"/>
    <property type="match status" value="1"/>
</dbReference>
<organism evidence="2 3">
    <name type="scientific">Caulobacter mirabilis</name>
    <dbReference type="NCBI Taxonomy" id="69666"/>
    <lineage>
        <taxon>Bacteria</taxon>
        <taxon>Pseudomonadati</taxon>
        <taxon>Pseudomonadota</taxon>
        <taxon>Alphaproteobacteria</taxon>
        <taxon>Caulobacterales</taxon>
        <taxon>Caulobacteraceae</taxon>
        <taxon>Caulobacter</taxon>
    </lineage>
</organism>
<evidence type="ECO:0008006" key="4">
    <source>
        <dbReference type="Google" id="ProtNLM"/>
    </source>
</evidence>
<evidence type="ECO:0000313" key="3">
    <source>
        <dbReference type="Proteomes" id="UP000228945"/>
    </source>
</evidence>
<dbReference type="AlphaFoldDB" id="A0A2D2AZE0"/>
<protein>
    <recommendedName>
        <fullName evidence="4">DUF2817 domain-containing protein</fullName>
    </recommendedName>
</protein>
<dbReference type="Proteomes" id="UP000228945">
    <property type="component" value="Chromosome"/>
</dbReference>
<feature type="region of interest" description="Disordered" evidence="1">
    <location>
        <begin position="1"/>
        <end position="41"/>
    </location>
</feature>
<reference evidence="2 3" key="1">
    <citation type="submission" date="2017-10" db="EMBL/GenBank/DDBJ databases">
        <title>Genome sequence of Caulobacter mirabilis FWC38.</title>
        <authorList>
            <person name="Fiebig A."/>
            <person name="Crosson S."/>
        </authorList>
    </citation>
    <scope>NUCLEOTIDE SEQUENCE [LARGE SCALE GENOMIC DNA]</scope>
    <source>
        <strain evidence="2 3">FWC 38</strain>
    </source>
</reference>
<sequence length="431" mass="46850">MSAADGAASARPCWRWDRRSAPRSARRSPIKGRTASATWRSGSTWPASCSRFRCSPPNAARRARRRPELMDGFAETYQDARRAFREAAAAAGGRLKSAAVPGLGAEGEDLTIDWTVIGRPDSPKTLLTVSGVHGAEGQAGSAAQRAFLAALAPETLGADCNVVVVHALNPWGVSHGFRVDADNIDLSRNFGDFDGPSRPNPDYARIHEIVCPDAWDDGLLDRTKALYRALTDELGAAAALTAFTGGQHSHPDGIGFGGLGPSSSRWVFERIVEEELTACRRMGYLEWHTGFGTYGQALAVSLDPPGSPARRRLAGWWADQDLQGEDEAFESGETPDWSGLLLTGLRRLAPHVEIVGAPVEIGTVSNFEAFEAVMIDRWMRLGRAPGDLRTRSVLKDRLRHAYDPPDPAWRRLVVEAGRSLHAATLDGLRRW</sequence>
<gene>
    <name evidence="2" type="ORF">CSW64_13470</name>
</gene>
<keyword evidence="3" id="KW-1185">Reference proteome</keyword>
<dbReference type="SUPFAM" id="SSF53187">
    <property type="entry name" value="Zn-dependent exopeptidases"/>
    <property type="match status" value="1"/>
</dbReference>
<proteinExistence type="predicted"/>
<dbReference type="EMBL" id="CP024201">
    <property type="protein sequence ID" value="ATQ43352.1"/>
    <property type="molecule type" value="Genomic_DNA"/>
</dbReference>
<accession>A0A2D2AZE0</accession>
<evidence type="ECO:0000313" key="2">
    <source>
        <dbReference type="EMBL" id="ATQ43352.1"/>
    </source>
</evidence>
<dbReference type="KEGG" id="cmb:CSW64_13470"/>
<dbReference type="OrthoDB" id="4014363at2"/>
<dbReference type="Gene3D" id="3.40.630.10">
    <property type="entry name" value="Zn peptidases"/>
    <property type="match status" value="1"/>
</dbReference>
<dbReference type="InterPro" id="IPR021259">
    <property type="entry name" value="DUF2817"/>
</dbReference>